<dbReference type="InterPro" id="IPR052935">
    <property type="entry name" value="Mg2+_PAP"/>
</dbReference>
<feature type="region of interest" description="Disordered" evidence="1">
    <location>
        <begin position="449"/>
        <end position="471"/>
    </location>
</feature>
<evidence type="ECO:0000256" key="1">
    <source>
        <dbReference type="SAM" id="MobiDB-lite"/>
    </source>
</evidence>
<dbReference type="PANTHER" id="PTHR28208">
    <property type="entry name" value="PHOSPHATIDATE PHOSPHATASE APP1"/>
    <property type="match status" value="1"/>
</dbReference>
<feature type="compositionally biased region" description="Polar residues" evidence="1">
    <location>
        <begin position="379"/>
        <end position="388"/>
    </location>
</feature>
<dbReference type="Proteomes" id="UP001150925">
    <property type="component" value="Unassembled WGS sequence"/>
</dbReference>
<comment type="caution">
    <text evidence="3">The sequence shown here is derived from an EMBL/GenBank/DDBJ whole genome shotgun (WGS) entry which is preliminary data.</text>
</comment>
<dbReference type="OrthoDB" id="2117591at2759"/>
<feature type="region of interest" description="Disordered" evidence="1">
    <location>
        <begin position="360"/>
        <end position="430"/>
    </location>
</feature>
<dbReference type="EMBL" id="JANBPY010000217">
    <property type="protein sequence ID" value="KAJ1968201.1"/>
    <property type="molecule type" value="Genomic_DNA"/>
</dbReference>
<organism evidence="3 4">
    <name type="scientific">Dispira parvispora</name>
    <dbReference type="NCBI Taxonomy" id="1520584"/>
    <lineage>
        <taxon>Eukaryota</taxon>
        <taxon>Fungi</taxon>
        <taxon>Fungi incertae sedis</taxon>
        <taxon>Zoopagomycota</taxon>
        <taxon>Kickxellomycotina</taxon>
        <taxon>Dimargaritomycetes</taxon>
        <taxon>Dimargaritales</taxon>
        <taxon>Dimargaritaceae</taxon>
        <taxon>Dispira</taxon>
    </lineage>
</organism>
<dbReference type="Pfam" id="PF09949">
    <property type="entry name" value="APP1_cat"/>
    <property type="match status" value="1"/>
</dbReference>
<evidence type="ECO:0000259" key="2">
    <source>
        <dbReference type="Pfam" id="PF09949"/>
    </source>
</evidence>
<reference evidence="3" key="1">
    <citation type="submission" date="2022-07" db="EMBL/GenBank/DDBJ databases">
        <title>Phylogenomic reconstructions and comparative analyses of Kickxellomycotina fungi.</title>
        <authorList>
            <person name="Reynolds N.K."/>
            <person name="Stajich J.E."/>
            <person name="Barry K."/>
            <person name="Grigoriev I.V."/>
            <person name="Crous P."/>
            <person name="Smith M.E."/>
        </authorList>
    </citation>
    <scope>NUCLEOTIDE SEQUENCE</scope>
    <source>
        <strain evidence="3">RSA 1196</strain>
    </source>
</reference>
<dbReference type="AlphaFoldDB" id="A0A9W8AV57"/>
<protein>
    <recommendedName>
        <fullName evidence="2">Phosphatidate phosphatase APP1 catalytic domain-containing protein</fullName>
    </recommendedName>
</protein>
<dbReference type="InterPro" id="IPR036412">
    <property type="entry name" value="HAD-like_sf"/>
</dbReference>
<evidence type="ECO:0000313" key="4">
    <source>
        <dbReference type="Proteomes" id="UP001150925"/>
    </source>
</evidence>
<dbReference type="GO" id="GO:0030479">
    <property type="term" value="C:actin cortical patch"/>
    <property type="evidence" value="ECO:0007669"/>
    <property type="project" value="TreeGrafter"/>
</dbReference>
<dbReference type="InterPro" id="IPR019236">
    <property type="entry name" value="APP1_cat"/>
</dbReference>
<feature type="domain" description="Phosphatidate phosphatase APP1 catalytic" evidence="2">
    <location>
        <begin position="198"/>
        <end position="348"/>
    </location>
</feature>
<dbReference type="PANTHER" id="PTHR28208:SF3">
    <property type="entry name" value="PHOSPHATIDATE PHOSPHATASE APP1"/>
    <property type="match status" value="1"/>
</dbReference>
<feature type="compositionally biased region" description="Polar residues" evidence="1">
    <location>
        <begin position="451"/>
        <end position="466"/>
    </location>
</feature>
<dbReference type="GO" id="GO:0008195">
    <property type="term" value="F:phosphatidate phosphatase activity"/>
    <property type="evidence" value="ECO:0007669"/>
    <property type="project" value="InterPro"/>
</dbReference>
<sequence length="523" mass="58418">MEDPPQLLIFPTYATKENNGWRIQTRGWTYTINSGSRKLRLALALARKVSGAAQAEEAQSIFTDRFSMLMANTARFTTVHLQVSGLTLPTHMELQSDPTRSPGFISSEASMENMQYRQTSPFGNETRSVRVHAESGYFSSLLSVSEEAVQTWLKQAPTELNNASRHGHTLVQLEGSLEHALPVAPAYGIVDLVGPRGISVISDIDDTIKISDVVQGTLALMEKALFRHSQPVPGMAQVYQKWWEQGAHFHYVSNTPWQLFPTLQKFFAEHQFPPGSAHLKMWDHGDRSRMSFLHDPADSKREATRRIIRDFPQRKFILVGDSGQRDMELYADMAKEFPDQVLKVFIRDITTPPLLAICTPPALPRRTPVEPNLMEDYTSHNGKINSYDSRTSSSRQSSSIRSYRNSPPPPPSSIHSSASPPSSVGRRSTALASSSVMSLARMATRLGLVTPTPSTSIEATGTSQAMGQPENDKLTRNESLLVQFFERVNQVFGELHSHQWELFEDASRLSQCPRVKKAFSECG</sequence>
<feature type="compositionally biased region" description="Low complexity" evidence="1">
    <location>
        <begin position="413"/>
        <end position="428"/>
    </location>
</feature>
<accession>A0A9W8AV57</accession>
<evidence type="ECO:0000313" key="3">
    <source>
        <dbReference type="EMBL" id="KAJ1968201.1"/>
    </source>
</evidence>
<proteinExistence type="predicted"/>
<keyword evidence="4" id="KW-1185">Reference proteome</keyword>
<name>A0A9W8AV57_9FUNG</name>
<gene>
    <name evidence="3" type="ORF">IWQ62_001385</name>
</gene>
<feature type="compositionally biased region" description="Low complexity" evidence="1">
    <location>
        <begin position="389"/>
        <end position="405"/>
    </location>
</feature>
<dbReference type="SUPFAM" id="SSF56784">
    <property type="entry name" value="HAD-like"/>
    <property type="match status" value="1"/>
</dbReference>